<evidence type="ECO:0000313" key="10">
    <source>
        <dbReference type="EMBL" id="RFA16735.1"/>
    </source>
</evidence>
<feature type="transmembrane region" description="Helical" evidence="7">
    <location>
        <begin position="292"/>
        <end position="312"/>
    </location>
</feature>
<evidence type="ECO:0000259" key="9">
    <source>
        <dbReference type="PROSITE" id="PS50928"/>
    </source>
</evidence>
<protein>
    <submittedName>
        <fullName evidence="10">Transporter</fullName>
    </submittedName>
</protein>
<dbReference type="Pfam" id="PF00528">
    <property type="entry name" value="BPD_transp_1"/>
    <property type="match status" value="1"/>
</dbReference>
<feature type="transmembrane region" description="Helical" evidence="7">
    <location>
        <begin position="230"/>
        <end position="252"/>
    </location>
</feature>
<dbReference type="InterPro" id="IPR035906">
    <property type="entry name" value="MetI-like_sf"/>
</dbReference>
<name>A0A3E0W4M3_9MICO</name>
<dbReference type="InterPro" id="IPR050809">
    <property type="entry name" value="UgpAE/MalFG_permease"/>
</dbReference>
<dbReference type="PROSITE" id="PS50928">
    <property type="entry name" value="ABC_TM1"/>
    <property type="match status" value="1"/>
</dbReference>
<dbReference type="AlphaFoldDB" id="A0A3E0W4M3"/>
<reference evidence="10 11" key="1">
    <citation type="submission" date="2017-04" db="EMBL/GenBank/DDBJ databases">
        <title>Comparative genome analysis of Subtercola boreus.</title>
        <authorList>
            <person name="Cho Y.-J."/>
            <person name="Cho A."/>
            <person name="Kim O.-S."/>
            <person name="Lee J.-I."/>
        </authorList>
    </citation>
    <scope>NUCLEOTIDE SEQUENCE [LARGE SCALE GENOMIC DNA]</scope>
    <source>
        <strain evidence="10 11">P27479</strain>
    </source>
</reference>
<comment type="caution">
    <text evidence="10">The sequence shown here is derived from an EMBL/GenBank/DDBJ whole genome shotgun (WGS) entry which is preliminary data.</text>
</comment>
<accession>A0A3E0W4M3</accession>
<feature type="domain" description="ABC transmembrane type-1" evidence="9">
    <location>
        <begin position="94"/>
        <end position="308"/>
    </location>
</feature>
<comment type="similarity">
    <text evidence="7">Belongs to the binding-protein-dependent transport system permease family.</text>
</comment>
<evidence type="ECO:0000256" key="5">
    <source>
        <dbReference type="ARBA" id="ARBA00022989"/>
    </source>
</evidence>
<feature type="transmembrane region" description="Helical" evidence="7">
    <location>
        <begin position="43"/>
        <end position="64"/>
    </location>
</feature>
<keyword evidence="3" id="KW-1003">Cell membrane</keyword>
<feature type="region of interest" description="Disordered" evidence="8">
    <location>
        <begin position="1"/>
        <end position="28"/>
    </location>
</feature>
<keyword evidence="6 7" id="KW-0472">Membrane</keyword>
<keyword evidence="2 7" id="KW-0813">Transport</keyword>
<dbReference type="GO" id="GO:0055085">
    <property type="term" value="P:transmembrane transport"/>
    <property type="evidence" value="ECO:0007669"/>
    <property type="project" value="InterPro"/>
</dbReference>
<proteinExistence type="inferred from homology"/>
<keyword evidence="4 7" id="KW-0812">Transmembrane</keyword>
<evidence type="ECO:0000256" key="4">
    <source>
        <dbReference type="ARBA" id="ARBA00022692"/>
    </source>
</evidence>
<gene>
    <name evidence="10" type="ORF">B7R22_02450</name>
</gene>
<feature type="transmembrane region" description="Helical" evidence="7">
    <location>
        <begin position="98"/>
        <end position="119"/>
    </location>
</feature>
<evidence type="ECO:0000256" key="7">
    <source>
        <dbReference type="RuleBase" id="RU363032"/>
    </source>
</evidence>
<evidence type="ECO:0000313" key="11">
    <source>
        <dbReference type="Proteomes" id="UP000256541"/>
    </source>
</evidence>
<sequence length="316" mass="34354">MTTLTAKPPLGAPLPPAARPKPQKTRSIASSRRLSLTVMTSPAVIWFLAFMIVPAISIFVVSLLDWQGLLAKSHFAGLENYQKMLRDPVFWSAVRNTAVHVGVVLAIMIPVSFMLGYYLNTKPRGHRALRVLFFTPALLSISARAMVFFGVFAPGGLVNGVLRAVGLGDIATPWLADPSTSLGVVIFIDLWAGIGFTAILFAARLTSVPTEIYEAAELDGASHWRKMWQVAFPIIKGYVGVVTMLQFLWTLFNSATTVLLLTKGGPGSSSTTLSFMVYNEAFIQSDIGYSQAIGVVLFVVGLVGMLIISRLIRQNY</sequence>
<evidence type="ECO:0000256" key="8">
    <source>
        <dbReference type="SAM" id="MobiDB-lite"/>
    </source>
</evidence>
<dbReference type="Gene3D" id="1.10.3720.10">
    <property type="entry name" value="MetI-like"/>
    <property type="match status" value="1"/>
</dbReference>
<dbReference type="CDD" id="cd06261">
    <property type="entry name" value="TM_PBP2"/>
    <property type="match status" value="1"/>
</dbReference>
<feature type="transmembrane region" description="Helical" evidence="7">
    <location>
        <begin position="131"/>
        <end position="153"/>
    </location>
</feature>
<keyword evidence="5 7" id="KW-1133">Transmembrane helix</keyword>
<evidence type="ECO:0000256" key="1">
    <source>
        <dbReference type="ARBA" id="ARBA00004651"/>
    </source>
</evidence>
<dbReference type="EMBL" id="NBXB01000010">
    <property type="protein sequence ID" value="RFA16735.1"/>
    <property type="molecule type" value="Genomic_DNA"/>
</dbReference>
<dbReference type="InterPro" id="IPR000515">
    <property type="entry name" value="MetI-like"/>
</dbReference>
<feature type="compositionally biased region" description="Pro residues" evidence="8">
    <location>
        <begin position="10"/>
        <end position="19"/>
    </location>
</feature>
<dbReference type="SUPFAM" id="SSF161098">
    <property type="entry name" value="MetI-like"/>
    <property type="match status" value="1"/>
</dbReference>
<evidence type="ECO:0000256" key="3">
    <source>
        <dbReference type="ARBA" id="ARBA00022475"/>
    </source>
</evidence>
<dbReference type="RefSeq" id="WP_216363370.1">
    <property type="nucleotide sequence ID" value="NZ_NBXB01000010.1"/>
</dbReference>
<evidence type="ECO:0000256" key="6">
    <source>
        <dbReference type="ARBA" id="ARBA00023136"/>
    </source>
</evidence>
<dbReference type="PANTHER" id="PTHR43227">
    <property type="entry name" value="BLL4140 PROTEIN"/>
    <property type="match status" value="1"/>
</dbReference>
<dbReference type="PANTHER" id="PTHR43227:SF8">
    <property type="entry name" value="DIACETYLCHITOBIOSE UPTAKE SYSTEM PERMEASE PROTEIN DASB"/>
    <property type="match status" value="1"/>
</dbReference>
<dbReference type="Proteomes" id="UP000256541">
    <property type="component" value="Unassembled WGS sequence"/>
</dbReference>
<organism evidence="10 11">
    <name type="scientific">Subtercola boreus</name>
    <dbReference type="NCBI Taxonomy" id="120213"/>
    <lineage>
        <taxon>Bacteria</taxon>
        <taxon>Bacillati</taxon>
        <taxon>Actinomycetota</taxon>
        <taxon>Actinomycetes</taxon>
        <taxon>Micrococcales</taxon>
        <taxon>Microbacteriaceae</taxon>
        <taxon>Subtercola</taxon>
    </lineage>
</organism>
<feature type="transmembrane region" description="Helical" evidence="7">
    <location>
        <begin position="182"/>
        <end position="203"/>
    </location>
</feature>
<dbReference type="GO" id="GO:0005886">
    <property type="term" value="C:plasma membrane"/>
    <property type="evidence" value="ECO:0007669"/>
    <property type="project" value="UniProtKB-SubCell"/>
</dbReference>
<comment type="subcellular location">
    <subcellularLocation>
        <location evidence="1 7">Cell membrane</location>
        <topology evidence="1 7">Multi-pass membrane protein</topology>
    </subcellularLocation>
</comment>
<evidence type="ECO:0000256" key="2">
    <source>
        <dbReference type="ARBA" id="ARBA00022448"/>
    </source>
</evidence>